<dbReference type="SUPFAM" id="SSF53597">
    <property type="entry name" value="Dihydrofolate reductase-like"/>
    <property type="match status" value="1"/>
</dbReference>
<evidence type="ECO:0000313" key="5">
    <source>
        <dbReference type="Proteomes" id="UP000011189"/>
    </source>
</evidence>
<keyword evidence="5" id="KW-1185">Reference proteome</keyword>
<evidence type="ECO:0000313" key="4">
    <source>
        <dbReference type="EMBL" id="ELT45198.1"/>
    </source>
</evidence>
<dbReference type="Gene3D" id="3.40.50.720">
    <property type="entry name" value="NAD(P)-binding Rossmann-like Domain"/>
    <property type="match status" value="1"/>
</dbReference>
<dbReference type="GO" id="GO:0009231">
    <property type="term" value="P:riboflavin biosynthetic process"/>
    <property type="evidence" value="ECO:0007669"/>
    <property type="project" value="InterPro"/>
</dbReference>
<dbReference type="GO" id="GO:0008703">
    <property type="term" value="F:5-amino-6-(5-phosphoribosylamino)uracil reductase activity"/>
    <property type="evidence" value="ECO:0007669"/>
    <property type="project" value="InterPro"/>
</dbReference>
<dbReference type="PANTHER" id="PTHR15020:SF50">
    <property type="entry name" value="UPF0659 PROTEIN YMR090W"/>
    <property type="match status" value="1"/>
</dbReference>
<evidence type="ECO:0000256" key="1">
    <source>
        <dbReference type="SAM" id="MobiDB-lite"/>
    </source>
</evidence>
<feature type="domain" description="Bacterial bifunctional deaminase-reductase C-terminal" evidence="2">
    <location>
        <begin position="3"/>
        <end position="135"/>
    </location>
</feature>
<gene>
    <name evidence="4" type="ORF">G205_06683</name>
</gene>
<proteinExistence type="predicted"/>
<dbReference type="EMBL" id="AOFD01000011">
    <property type="protein sequence ID" value="ELT45198.1"/>
    <property type="molecule type" value="Genomic_DNA"/>
</dbReference>
<dbReference type="SUPFAM" id="SSF51735">
    <property type="entry name" value="NAD(P)-binding Rossmann-fold domains"/>
    <property type="match status" value="1"/>
</dbReference>
<name>L8TPJ7_9MICC</name>
<sequence length="408" mass="42616">MAKLIYSGITSLDGYVADRNGRFDWSAPDEEVHAFVNDLERDVGTYLLGRRIYEVMSVWETMGTAGDPPVIQDYARIWQGADKVVYSTSLAGVSAARTRVERAFSPDAVRILKANTDRNIGIGGPTLAAQALEAGWWTSASSSSTPLPWAAASVSFRTAWRQASSSWMSGGSATAWSICATAAWPEGQNGSMTRIAIIGGHGKVALRLSALLTDEGHSVTSFIRNPDHAADVAETGATPSVLDVENATTAELAGALQGHDAVVWSAGAGGGNPVRTYAVDRDAAIRSMDAAAQAGVDRYVMVSYLGAGKDHGVPESNSFFAYAEAKAAADDYLRGTGLAWTILGPGSLTDKPGTGRIDVDPPRDGNGATSRDNTASVAAAVIEMPETAGRTIEFRDGSLPVAAALGSS</sequence>
<dbReference type="InterPro" id="IPR016040">
    <property type="entry name" value="NAD(P)-bd_dom"/>
</dbReference>
<comment type="caution">
    <text evidence="4">The sequence shown here is derived from an EMBL/GenBank/DDBJ whole genome shotgun (WGS) entry which is preliminary data.</text>
</comment>
<evidence type="ECO:0000259" key="3">
    <source>
        <dbReference type="Pfam" id="PF13460"/>
    </source>
</evidence>
<dbReference type="PANTHER" id="PTHR15020">
    <property type="entry name" value="FLAVIN REDUCTASE-RELATED"/>
    <property type="match status" value="1"/>
</dbReference>
<feature type="domain" description="NAD(P)-binding" evidence="3">
    <location>
        <begin position="199"/>
        <end position="385"/>
    </location>
</feature>
<feature type="region of interest" description="Disordered" evidence="1">
    <location>
        <begin position="350"/>
        <end position="374"/>
    </location>
</feature>
<dbReference type="AlphaFoldDB" id="L8TPJ7"/>
<dbReference type="InterPro" id="IPR024072">
    <property type="entry name" value="DHFR-like_dom_sf"/>
</dbReference>
<dbReference type="InterPro" id="IPR002734">
    <property type="entry name" value="RibDG_C"/>
</dbReference>
<dbReference type="Gene3D" id="3.40.430.10">
    <property type="entry name" value="Dihydrofolate Reductase, subunit A"/>
    <property type="match status" value="1"/>
</dbReference>
<dbReference type="InterPro" id="IPR036291">
    <property type="entry name" value="NAD(P)-bd_dom_sf"/>
</dbReference>
<organism evidence="4 5">
    <name type="scientific">Arthrobacter nitrophenolicus</name>
    <dbReference type="NCBI Taxonomy" id="683150"/>
    <lineage>
        <taxon>Bacteria</taxon>
        <taxon>Bacillati</taxon>
        <taxon>Actinomycetota</taxon>
        <taxon>Actinomycetes</taxon>
        <taxon>Micrococcales</taxon>
        <taxon>Micrococcaceae</taxon>
        <taxon>Arthrobacter</taxon>
    </lineage>
</organism>
<dbReference type="Proteomes" id="UP000011189">
    <property type="component" value="Unassembled WGS sequence"/>
</dbReference>
<dbReference type="Pfam" id="PF13460">
    <property type="entry name" value="NAD_binding_10"/>
    <property type="match status" value="1"/>
</dbReference>
<dbReference type="CDD" id="cd05243">
    <property type="entry name" value="SDR_a5"/>
    <property type="match status" value="1"/>
</dbReference>
<accession>L8TPJ7</accession>
<dbReference type="PATRIC" id="fig|683150.5.peg.1333"/>
<protein>
    <submittedName>
        <fullName evidence="4">NAD-dependent epimerase/dehydratase</fullName>
    </submittedName>
</protein>
<reference evidence="5" key="1">
    <citation type="journal article" date="2013" name="Genome Announc.">
        <title>Draft Genome Sequence of the 2-Chloro-4-Nitrophenol-Degrading Bacterium Arthrobacter sp. Strain SJCon.</title>
        <authorList>
            <person name="Vikram S."/>
            <person name="Kumar S."/>
            <person name="Vaidya B."/>
            <person name="Pinnaka A.K."/>
            <person name="Raghava G.P."/>
        </authorList>
    </citation>
    <scope>NUCLEOTIDE SEQUENCE [LARGE SCALE GENOMIC DNA]</scope>
    <source>
        <strain evidence="5">SJCon</strain>
    </source>
</reference>
<dbReference type="Pfam" id="PF01872">
    <property type="entry name" value="RibD_C"/>
    <property type="match status" value="1"/>
</dbReference>
<evidence type="ECO:0000259" key="2">
    <source>
        <dbReference type="Pfam" id="PF01872"/>
    </source>
</evidence>